<evidence type="ECO:0000259" key="7">
    <source>
        <dbReference type="PROSITE" id="PS50850"/>
    </source>
</evidence>
<keyword evidence="5" id="KW-0325">Glycoprotein</keyword>
<organism evidence="8 9">
    <name type="scientific">Fusarium oxysporum f. sp. conglutinans</name>
    <dbReference type="NCBI Taxonomy" id="100902"/>
    <lineage>
        <taxon>Eukaryota</taxon>
        <taxon>Fungi</taxon>
        <taxon>Dikarya</taxon>
        <taxon>Ascomycota</taxon>
        <taxon>Pezizomycotina</taxon>
        <taxon>Sordariomycetes</taxon>
        <taxon>Hypocreomycetidae</taxon>
        <taxon>Hypocreales</taxon>
        <taxon>Nectriaceae</taxon>
        <taxon>Fusarium</taxon>
        <taxon>Fusarium oxysporum species complex</taxon>
    </lineage>
</organism>
<dbReference type="PROSITE" id="PS50850">
    <property type="entry name" value="MFS"/>
    <property type="match status" value="1"/>
</dbReference>
<keyword evidence="4 6" id="KW-0472">Membrane</keyword>
<dbReference type="Pfam" id="PF07690">
    <property type="entry name" value="MFS_1"/>
    <property type="match status" value="1"/>
</dbReference>
<dbReference type="Gene3D" id="1.20.1720.10">
    <property type="entry name" value="Multidrug resistance protein D"/>
    <property type="match status" value="1"/>
</dbReference>
<feature type="transmembrane region" description="Helical" evidence="6">
    <location>
        <begin position="76"/>
        <end position="95"/>
    </location>
</feature>
<evidence type="ECO:0000256" key="3">
    <source>
        <dbReference type="ARBA" id="ARBA00022989"/>
    </source>
</evidence>
<dbReference type="EMBL" id="JACDXP010000003">
    <property type="protein sequence ID" value="KAF6526075.1"/>
    <property type="molecule type" value="Genomic_DNA"/>
</dbReference>
<keyword evidence="2 6" id="KW-0812">Transmembrane</keyword>
<dbReference type="InterPro" id="IPR011701">
    <property type="entry name" value="MFS"/>
</dbReference>
<comment type="caution">
    <text evidence="8">The sequence shown here is derived from an EMBL/GenBank/DDBJ whole genome shotgun (WGS) entry which is preliminary data.</text>
</comment>
<proteinExistence type="predicted"/>
<keyword evidence="3 6" id="KW-1133">Transmembrane helix</keyword>
<evidence type="ECO:0000256" key="1">
    <source>
        <dbReference type="ARBA" id="ARBA00004141"/>
    </source>
</evidence>
<accession>A0A8H6GYZ2</accession>
<dbReference type="GO" id="GO:0015244">
    <property type="term" value="F:fluconazole transmembrane transporter activity"/>
    <property type="evidence" value="ECO:0007669"/>
    <property type="project" value="TreeGrafter"/>
</dbReference>
<evidence type="ECO:0000256" key="4">
    <source>
        <dbReference type="ARBA" id="ARBA00023136"/>
    </source>
</evidence>
<protein>
    <recommendedName>
        <fullName evidence="7">Major facilitator superfamily (MFS) profile domain-containing protein</fullName>
    </recommendedName>
</protein>
<gene>
    <name evidence="8" type="ORF">HZS61_009119</name>
</gene>
<dbReference type="InterPro" id="IPR036259">
    <property type="entry name" value="MFS_trans_sf"/>
</dbReference>
<feature type="transmembrane region" description="Helical" evidence="6">
    <location>
        <begin position="115"/>
        <end position="134"/>
    </location>
</feature>
<dbReference type="PANTHER" id="PTHR23502:SF23">
    <property type="entry name" value="FLUCONAZOLE RESISTANCE PROTEIN 1"/>
    <property type="match status" value="1"/>
</dbReference>
<reference evidence="8 9" key="1">
    <citation type="journal article" date="2020" name="bioRxiv">
        <title>A chromosome-scale genome assembly for the Fusarium oxysporum strain Fo5176 to establish a model Arabidopsis-fungal pathosystem.</title>
        <authorList>
            <person name="Fokkens L."/>
            <person name="Guo L."/>
            <person name="Dora S."/>
            <person name="Wang B."/>
            <person name="Ye K."/>
            <person name="Sanchez-Rodriguez C."/>
            <person name="Croll D."/>
        </authorList>
    </citation>
    <scope>NUCLEOTIDE SEQUENCE [LARGE SCALE GENOMIC DNA]</scope>
    <source>
        <strain evidence="8 9">Fo5176</strain>
    </source>
</reference>
<feature type="domain" description="Major facilitator superfamily (MFS) profile" evidence="7">
    <location>
        <begin position="71"/>
        <end position="243"/>
    </location>
</feature>
<feature type="transmembrane region" description="Helical" evidence="6">
    <location>
        <begin position="146"/>
        <end position="172"/>
    </location>
</feature>
<feature type="transmembrane region" description="Helical" evidence="6">
    <location>
        <begin position="184"/>
        <end position="210"/>
    </location>
</feature>
<dbReference type="InterPro" id="IPR020846">
    <property type="entry name" value="MFS_dom"/>
</dbReference>
<dbReference type="GO" id="GO:1990961">
    <property type="term" value="P:xenobiotic detoxification by transmembrane export across the plasma membrane"/>
    <property type="evidence" value="ECO:0007669"/>
    <property type="project" value="TreeGrafter"/>
</dbReference>
<evidence type="ECO:0000256" key="5">
    <source>
        <dbReference type="ARBA" id="ARBA00023180"/>
    </source>
</evidence>
<sequence length="243" mass="26777">MTAHYFRTTALGTVVRLATNNRFLAFRSYKDEYTKEASSGSSHSNLQVEDDCILVGWKSDGDPENPHNWSTMRKTAVAALICLYTFTIYCGSSIYVPSVGQVMEEFNVTETAASLGLALYVLGYGFGPLLFSPLSEVPYIGRNPIYIITFAIFNLLCVGAALTESFAGFLIIRFLQGFFGSPCLATGAASLTDMMALVDVGTAMALMFCFRPRRHLLTRDIYTDVAVPQVQTAARRNWVGQIH</sequence>
<name>A0A8H6GYZ2_FUSOX</name>
<dbReference type="PANTHER" id="PTHR23502">
    <property type="entry name" value="MAJOR FACILITATOR SUPERFAMILY"/>
    <property type="match status" value="1"/>
</dbReference>
<dbReference type="SUPFAM" id="SSF103473">
    <property type="entry name" value="MFS general substrate transporter"/>
    <property type="match status" value="1"/>
</dbReference>
<dbReference type="AlphaFoldDB" id="A0A8H6GYZ2"/>
<comment type="subcellular location">
    <subcellularLocation>
        <location evidence="1">Membrane</location>
        <topology evidence="1">Multi-pass membrane protein</topology>
    </subcellularLocation>
</comment>
<evidence type="ECO:0000313" key="8">
    <source>
        <dbReference type="EMBL" id="KAF6526075.1"/>
    </source>
</evidence>
<evidence type="ECO:0000256" key="2">
    <source>
        <dbReference type="ARBA" id="ARBA00022692"/>
    </source>
</evidence>
<dbReference type="Proteomes" id="UP000593570">
    <property type="component" value="Unassembled WGS sequence"/>
</dbReference>
<evidence type="ECO:0000256" key="6">
    <source>
        <dbReference type="SAM" id="Phobius"/>
    </source>
</evidence>
<dbReference type="GO" id="GO:0005886">
    <property type="term" value="C:plasma membrane"/>
    <property type="evidence" value="ECO:0007669"/>
    <property type="project" value="TreeGrafter"/>
</dbReference>
<evidence type="ECO:0000313" key="9">
    <source>
        <dbReference type="Proteomes" id="UP000593570"/>
    </source>
</evidence>